<dbReference type="NCBIfam" id="NF037959">
    <property type="entry name" value="MFS_SpdSyn"/>
    <property type="match status" value="1"/>
</dbReference>
<feature type="transmembrane region" description="Helical" evidence="1">
    <location>
        <begin position="107"/>
        <end position="133"/>
    </location>
</feature>
<feature type="transmembrane region" description="Helical" evidence="1">
    <location>
        <begin position="67"/>
        <end position="87"/>
    </location>
</feature>
<organism evidence="2 3">
    <name type="scientific">Aliikangiella marina</name>
    <dbReference type="NCBI Taxonomy" id="1712262"/>
    <lineage>
        <taxon>Bacteria</taxon>
        <taxon>Pseudomonadati</taxon>
        <taxon>Pseudomonadota</taxon>
        <taxon>Gammaproteobacteria</taxon>
        <taxon>Oceanospirillales</taxon>
        <taxon>Pleioneaceae</taxon>
        <taxon>Aliikangiella</taxon>
    </lineage>
</organism>
<evidence type="ECO:0000256" key="1">
    <source>
        <dbReference type="SAM" id="Phobius"/>
    </source>
</evidence>
<keyword evidence="1" id="KW-0812">Transmembrane</keyword>
<comment type="caution">
    <text evidence="2">The sequence shown here is derived from an EMBL/GenBank/DDBJ whole genome shotgun (WGS) entry which is preliminary data.</text>
</comment>
<sequence length="205" mass="22349">MKKATILLLAFSAGFSIMCFQLLGGRMLAPYFGSSVYVWGSIITVFMLALSIGYLSGGKFSLYKPNLIRYGGIFVSAALTLLPTIFFSESIFEFVFQRIEDPRYGSLVASTLIFLVPSIIMGMIAPYSVRILTVSADSSGHTAGFLYFVSTMGSAIGTILTSFYLVLWLEVNQILWLTFSTLFIAGCLAWIVSSIDKNAAQPSVA</sequence>
<keyword evidence="2" id="KW-0808">Transferase</keyword>
<dbReference type="EMBL" id="VIKR01000005">
    <property type="protein sequence ID" value="TQV72322.1"/>
    <property type="molecule type" value="Genomic_DNA"/>
</dbReference>
<protein>
    <submittedName>
        <fullName evidence="2">Glycosyl transferase</fullName>
    </submittedName>
</protein>
<feature type="transmembrane region" description="Helical" evidence="1">
    <location>
        <begin position="174"/>
        <end position="192"/>
    </location>
</feature>
<gene>
    <name evidence="2" type="ORF">FLL45_19080</name>
</gene>
<keyword evidence="1" id="KW-0472">Membrane</keyword>
<reference evidence="2 3" key="1">
    <citation type="submission" date="2019-06" db="EMBL/GenBank/DDBJ databases">
        <title>Draft genome of Aliikangiella marina GYP-15.</title>
        <authorList>
            <person name="Wang G."/>
        </authorList>
    </citation>
    <scope>NUCLEOTIDE SEQUENCE [LARGE SCALE GENOMIC DNA]</scope>
    <source>
        <strain evidence="2 3">GYP-15</strain>
    </source>
</reference>
<name>A0A545T573_9GAMM</name>
<keyword evidence="1" id="KW-1133">Transmembrane helix</keyword>
<feature type="transmembrane region" description="Helical" evidence="1">
    <location>
        <begin position="35"/>
        <end position="55"/>
    </location>
</feature>
<dbReference type="GO" id="GO:0016740">
    <property type="term" value="F:transferase activity"/>
    <property type="evidence" value="ECO:0007669"/>
    <property type="project" value="UniProtKB-KW"/>
</dbReference>
<accession>A0A545T573</accession>
<keyword evidence="3" id="KW-1185">Reference proteome</keyword>
<proteinExistence type="predicted"/>
<feature type="transmembrane region" description="Helical" evidence="1">
    <location>
        <begin position="145"/>
        <end position="168"/>
    </location>
</feature>
<dbReference type="RefSeq" id="WP_142943652.1">
    <property type="nucleotide sequence ID" value="NZ_VIKR01000005.1"/>
</dbReference>
<evidence type="ECO:0000313" key="3">
    <source>
        <dbReference type="Proteomes" id="UP000317839"/>
    </source>
</evidence>
<dbReference type="OrthoDB" id="9761985at2"/>
<dbReference type="Proteomes" id="UP000317839">
    <property type="component" value="Unassembled WGS sequence"/>
</dbReference>
<evidence type="ECO:0000313" key="2">
    <source>
        <dbReference type="EMBL" id="TQV72322.1"/>
    </source>
</evidence>
<dbReference type="AlphaFoldDB" id="A0A545T573"/>